<feature type="coiled-coil region" evidence="1">
    <location>
        <begin position="95"/>
        <end position="122"/>
    </location>
</feature>
<gene>
    <name evidence="3" type="primary">Contig14527.g15479</name>
    <name evidence="3" type="ORF">STYLEM_17059</name>
</gene>
<feature type="coiled-coil region" evidence="1">
    <location>
        <begin position="239"/>
        <end position="273"/>
    </location>
</feature>
<protein>
    <submittedName>
        <fullName evidence="3">Uncharacterized protein</fullName>
    </submittedName>
</protein>
<sequence length="652" mass="77430">MSPNQNSAGAMTLSNFDTSSKSRQRLYNALNNSAKIRQNPQQSLQQSTSNQFNQQQEGGNIRNFRVRDSKRQTMNIRNNSSENSRYDREQLEYNQLFTKIENNELEKQIKQLKTKIQILYQELSKKDKLIEQFISNSVPDKHIQDSYVINTYKTQILELQKRLDESYEEKDQLKKSMPITMNQELMIEMETYKEECVRLRKILDTQFTNNEMKEFFGQSSWANVDPYENELQLEQERQMLEQQKEVETMRQIISEYDQNNQDLISKLNEMAIQNHKLQQGKKKGGGNKNAKMHNLEDQEISNLRRRLGDLERINLDQRVEIQKYYLPKIIFVLQSLALQQNHDIVVIEEMDESLLRQTLEPFLPLADFIIDAEFIEVHKNQLKFLSKDSLKQLQNEIQTCIEPHLQNRDPNDDMLDINSLDLQNQFPAVQNFLRYLCYQCYQSECFLSLRILNIFFQQSQSNNNQEMEDEDQQVIKIKKELQIIDLSGIIPLLPSVSENSVIDQDTLLRLLKQEDQTECIEELLKLLEVKRNTQKVYNLYEFKLILEDQLNRPEQENQEKIVLNFVKSLAQESLRQQLQMQTKKIVIQLGNKQKSMDYIDQFQFTEWIQTLIQNTSMQLDTDTLNILIKELRLSDKRPEVLIFKKLEQYINQ</sequence>
<evidence type="ECO:0000256" key="2">
    <source>
        <dbReference type="SAM" id="MobiDB-lite"/>
    </source>
</evidence>
<dbReference type="EMBL" id="CCKQ01016077">
    <property type="protein sequence ID" value="CDW87944.1"/>
    <property type="molecule type" value="Genomic_DNA"/>
</dbReference>
<keyword evidence="1" id="KW-0175">Coiled coil</keyword>
<feature type="compositionally biased region" description="Low complexity" evidence="2">
    <location>
        <begin position="38"/>
        <end position="56"/>
    </location>
</feature>
<proteinExistence type="predicted"/>
<dbReference type="InParanoid" id="A0A078B0B5"/>
<keyword evidence="4" id="KW-1185">Reference proteome</keyword>
<evidence type="ECO:0000256" key="1">
    <source>
        <dbReference type="SAM" id="Coils"/>
    </source>
</evidence>
<reference evidence="3 4" key="1">
    <citation type="submission" date="2014-06" db="EMBL/GenBank/DDBJ databases">
        <authorList>
            <person name="Swart Estienne"/>
        </authorList>
    </citation>
    <scope>NUCLEOTIDE SEQUENCE [LARGE SCALE GENOMIC DNA]</scope>
    <source>
        <strain evidence="3 4">130c</strain>
    </source>
</reference>
<evidence type="ECO:0000313" key="4">
    <source>
        <dbReference type="Proteomes" id="UP000039865"/>
    </source>
</evidence>
<evidence type="ECO:0000313" key="3">
    <source>
        <dbReference type="EMBL" id="CDW87944.1"/>
    </source>
</evidence>
<dbReference type="AlphaFoldDB" id="A0A078B0B5"/>
<feature type="compositionally biased region" description="Polar residues" evidence="2">
    <location>
        <begin position="72"/>
        <end position="83"/>
    </location>
</feature>
<name>A0A078B0B5_STYLE</name>
<dbReference type="Proteomes" id="UP000039865">
    <property type="component" value="Unassembled WGS sequence"/>
</dbReference>
<feature type="region of interest" description="Disordered" evidence="2">
    <location>
        <begin position="37"/>
        <end position="85"/>
    </location>
</feature>
<feature type="coiled-coil region" evidence="1">
    <location>
        <begin position="149"/>
        <end position="202"/>
    </location>
</feature>
<feature type="region of interest" description="Disordered" evidence="2">
    <location>
        <begin position="1"/>
        <end position="21"/>
    </location>
</feature>
<accession>A0A078B0B5</accession>
<organism evidence="3 4">
    <name type="scientific">Stylonychia lemnae</name>
    <name type="common">Ciliate</name>
    <dbReference type="NCBI Taxonomy" id="5949"/>
    <lineage>
        <taxon>Eukaryota</taxon>
        <taxon>Sar</taxon>
        <taxon>Alveolata</taxon>
        <taxon>Ciliophora</taxon>
        <taxon>Intramacronucleata</taxon>
        <taxon>Spirotrichea</taxon>
        <taxon>Stichotrichia</taxon>
        <taxon>Sporadotrichida</taxon>
        <taxon>Oxytrichidae</taxon>
        <taxon>Stylonychinae</taxon>
        <taxon>Stylonychia</taxon>
    </lineage>
</organism>